<evidence type="ECO:0000256" key="2">
    <source>
        <dbReference type="ARBA" id="ARBA00022980"/>
    </source>
</evidence>
<dbReference type="PANTHER" id="PTHR43168">
    <property type="entry name" value="50S RIBOSOMAL PROTEIN L33, CHLOROPLASTIC"/>
    <property type="match status" value="1"/>
</dbReference>
<organism evidence="6 7">
    <name type="scientific">Candidatus Mailhella merdigallinarum</name>
    <dbReference type="NCBI Taxonomy" id="2838658"/>
    <lineage>
        <taxon>Bacteria</taxon>
        <taxon>Pseudomonadati</taxon>
        <taxon>Thermodesulfobacteriota</taxon>
        <taxon>Desulfovibrionia</taxon>
        <taxon>Desulfovibrionales</taxon>
        <taxon>Desulfovibrionaceae</taxon>
        <taxon>Mailhella</taxon>
    </lineage>
</organism>
<dbReference type="SUPFAM" id="SSF57829">
    <property type="entry name" value="Zn-binding ribosomal proteins"/>
    <property type="match status" value="1"/>
</dbReference>
<dbReference type="Gene3D" id="2.20.28.120">
    <property type="entry name" value="Ribosomal protein L33"/>
    <property type="match status" value="1"/>
</dbReference>
<dbReference type="PROSITE" id="PS00582">
    <property type="entry name" value="RIBOSOMAL_L33"/>
    <property type="match status" value="1"/>
</dbReference>
<dbReference type="GO" id="GO:0005737">
    <property type="term" value="C:cytoplasm"/>
    <property type="evidence" value="ECO:0007669"/>
    <property type="project" value="UniProtKB-ARBA"/>
</dbReference>
<dbReference type="EMBL" id="DXAN01000006">
    <property type="protein sequence ID" value="HJA08173.1"/>
    <property type="molecule type" value="Genomic_DNA"/>
</dbReference>
<keyword evidence="2 5" id="KW-0689">Ribosomal protein</keyword>
<dbReference type="GO" id="GO:0005840">
    <property type="term" value="C:ribosome"/>
    <property type="evidence" value="ECO:0007669"/>
    <property type="project" value="UniProtKB-KW"/>
</dbReference>
<dbReference type="NCBIfam" id="NF001860">
    <property type="entry name" value="PRK00595.1"/>
    <property type="match status" value="1"/>
</dbReference>
<dbReference type="AlphaFoldDB" id="A0A9D2HBM5"/>
<keyword evidence="3 5" id="KW-0687">Ribonucleoprotein</keyword>
<comment type="similarity">
    <text evidence="1 5">Belongs to the bacterial ribosomal protein bL33 family.</text>
</comment>
<dbReference type="InterPro" id="IPR038584">
    <property type="entry name" value="Ribosomal_bL33_sf"/>
</dbReference>
<evidence type="ECO:0000313" key="6">
    <source>
        <dbReference type="EMBL" id="HJA08173.1"/>
    </source>
</evidence>
<dbReference type="NCBIfam" id="TIGR01023">
    <property type="entry name" value="rpmG_bact"/>
    <property type="match status" value="1"/>
</dbReference>
<evidence type="ECO:0000256" key="4">
    <source>
        <dbReference type="ARBA" id="ARBA00035176"/>
    </source>
</evidence>
<dbReference type="InterPro" id="IPR018264">
    <property type="entry name" value="Ribosomal_bL33_CS"/>
</dbReference>
<evidence type="ECO:0000256" key="5">
    <source>
        <dbReference type="HAMAP-Rule" id="MF_00294"/>
    </source>
</evidence>
<dbReference type="GO" id="GO:1990904">
    <property type="term" value="C:ribonucleoprotein complex"/>
    <property type="evidence" value="ECO:0007669"/>
    <property type="project" value="UniProtKB-KW"/>
</dbReference>
<dbReference type="GO" id="GO:0006412">
    <property type="term" value="P:translation"/>
    <property type="evidence" value="ECO:0007669"/>
    <property type="project" value="UniProtKB-UniRule"/>
</dbReference>
<evidence type="ECO:0000256" key="1">
    <source>
        <dbReference type="ARBA" id="ARBA00007596"/>
    </source>
</evidence>
<name>A0A9D2HBM5_9BACT</name>
<evidence type="ECO:0000313" key="7">
    <source>
        <dbReference type="Proteomes" id="UP000824225"/>
    </source>
</evidence>
<comment type="caution">
    <text evidence="6">The sequence shown here is derived from an EMBL/GenBank/DDBJ whole genome shotgun (WGS) entry which is preliminary data.</text>
</comment>
<reference evidence="6" key="2">
    <citation type="submission" date="2021-04" db="EMBL/GenBank/DDBJ databases">
        <authorList>
            <person name="Gilroy R."/>
        </authorList>
    </citation>
    <scope>NUCLEOTIDE SEQUENCE</scope>
    <source>
        <strain evidence="6">CHK186-16707</strain>
    </source>
</reference>
<reference evidence="6" key="1">
    <citation type="journal article" date="2021" name="PeerJ">
        <title>Extensive microbial diversity within the chicken gut microbiome revealed by metagenomics and culture.</title>
        <authorList>
            <person name="Gilroy R."/>
            <person name="Ravi A."/>
            <person name="Getino M."/>
            <person name="Pursley I."/>
            <person name="Horton D.L."/>
            <person name="Alikhan N.F."/>
            <person name="Baker D."/>
            <person name="Gharbi K."/>
            <person name="Hall N."/>
            <person name="Watson M."/>
            <person name="Adriaenssens E.M."/>
            <person name="Foster-Nyarko E."/>
            <person name="Jarju S."/>
            <person name="Secka A."/>
            <person name="Antonio M."/>
            <person name="Oren A."/>
            <person name="Chaudhuri R.R."/>
            <person name="La Ragione R."/>
            <person name="Hildebrand F."/>
            <person name="Pallen M.J."/>
        </authorList>
    </citation>
    <scope>NUCLEOTIDE SEQUENCE</scope>
    <source>
        <strain evidence="6">CHK186-16707</strain>
    </source>
</reference>
<dbReference type="GO" id="GO:0003735">
    <property type="term" value="F:structural constituent of ribosome"/>
    <property type="evidence" value="ECO:0007669"/>
    <property type="project" value="InterPro"/>
</dbReference>
<dbReference type="HAMAP" id="MF_00294">
    <property type="entry name" value="Ribosomal_bL33"/>
    <property type="match status" value="1"/>
</dbReference>
<protein>
    <recommendedName>
        <fullName evidence="4 5">Large ribosomal subunit protein bL33</fullName>
    </recommendedName>
</protein>
<proteinExistence type="inferred from homology"/>
<dbReference type="NCBIfam" id="NF001764">
    <property type="entry name" value="PRK00504.1"/>
    <property type="match status" value="1"/>
</dbReference>
<sequence length="49" mass="5906">MRVNILLACTECKRRNYATVKNKKNTTGRLEVMKYCPWDKKHTLHREAR</sequence>
<dbReference type="InterPro" id="IPR001705">
    <property type="entry name" value="Ribosomal_bL33"/>
</dbReference>
<dbReference type="Pfam" id="PF00471">
    <property type="entry name" value="Ribosomal_L33"/>
    <property type="match status" value="1"/>
</dbReference>
<dbReference type="Proteomes" id="UP000824225">
    <property type="component" value="Unassembled WGS sequence"/>
</dbReference>
<dbReference type="InterPro" id="IPR011332">
    <property type="entry name" value="Ribosomal_zn-bd"/>
</dbReference>
<evidence type="ECO:0000256" key="3">
    <source>
        <dbReference type="ARBA" id="ARBA00023274"/>
    </source>
</evidence>
<gene>
    <name evidence="5 6" type="primary">rpmG</name>
    <name evidence="6" type="ORF">H9962_03140</name>
</gene>
<accession>A0A9D2HBM5</accession>
<dbReference type="PANTHER" id="PTHR43168:SF2">
    <property type="entry name" value="LARGE RIBOSOMAL SUBUNIT PROTEIN BL33C"/>
    <property type="match status" value="1"/>
</dbReference>